<protein>
    <submittedName>
        <fullName evidence="3">Unnamed protein product</fullName>
    </submittedName>
</protein>
<feature type="transmembrane region" description="Helical" evidence="2">
    <location>
        <begin position="115"/>
        <end position="136"/>
    </location>
</feature>
<dbReference type="OrthoDB" id="10469803at2759"/>
<name>A0A9W6T2A0_AMBMO</name>
<dbReference type="Proteomes" id="UP001165063">
    <property type="component" value="Unassembled WGS sequence"/>
</dbReference>
<dbReference type="AlphaFoldDB" id="A0A9W6T2A0"/>
<proteinExistence type="predicted"/>
<feature type="compositionally biased region" description="Polar residues" evidence="1">
    <location>
        <begin position="1"/>
        <end position="10"/>
    </location>
</feature>
<organism evidence="3 4">
    <name type="scientific">Ambrosiozyma monospora</name>
    <name type="common">Yeast</name>
    <name type="synonym">Endomycopsis monosporus</name>
    <dbReference type="NCBI Taxonomy" id="43982"/>
    <lineage>
        <taxon>Eukaryota</taxon>
        <taxon>Fungi</taxon>
        <taxon>Dikarya</taxon>
        <taxon>Ascomycota</taxon>
        <taxon>Saccharomycotina</taxon>
        <taxon>Pichiomycetes</taxon>
        <taxon>Pichiales</taxon>
        <taxon>Pichiaceae</taxon>
        <taxon>Ambrosiozyma</taxon>
    </lineage>
</organism>
<keyword evidence="2" id="KW-0812">Transmembrane</keyword>
<dbReference type="EMBL" id="BSXU01010370">
    <property type="protein sequence ID" value="GME71914.1"/>
    <property type="molecule type" value="Genomic_DNA"/>
</dbReference>
<keyword evidence="4" id="KW-1185">Reference proteome</keyword>
<feature type="region of interest" description="Disordered" evidence="1">
    <location>
        <begin position="1"/>
        <end position="21"/>
    </location>
</feature>
<accession>A0A9W6T2A0</accession>
<gene>
    <name evidence="3" type="ORF">Amon01_000932900</name>
</gene>
<evidence type="ECO:0000313" key="3">
    <source>
        <dbReference type="EMBL" id="GME71914.1"/>
    </source>
</evidence>
<sequence length="156" mass="18132">MSEQYAQEYNLSARRPHKANTGTIPIQYSQKLHHQQTPRQRKPNPFATKKFTTESGLRYDEEDQLDSKRLIKTAFIMIIVFIFGLYAISEIYKLMGLVIFSKTSDHVPVSRLTKVMVFVGLLCKLFGFGIFIKILYSQLIIKSEFAIDEDDLKKYN</sequence>
<reference evidence="3" key="1">
    <citation type="submission" date="2023-04" db="EMBL/GenBank/DDBJ databases">
        <title>Ambrosiozyma monospora NBRC 1965.</title>
        <authorList>
            <person name="Ichikawa N."/>
            <person name="Sato H."/>
            <person name="Tonouchi N."/>
        </authorList>
    </citation>
    <scope>NUCLEOTIDE SEQUENCE</scope>
    <source>
        <strain evidence="3">NBRC 1965</strain>
    </source>
</reference>
<evidence type="ECO:0000313" key="4">
    <source>
        <dbReference type="Proteomes" id="UP001165063"/>
    </source>
</evidence>
<keyword evidence="2" id="KW-1133">Transmembrane helix</keyword>
<comment type="caution">
    <text evidence="3">The sequence shown here is derived from an EMBL/GenBank/DDBJ whole genome shotgun (WGS) entry which is preliminary data.</text>
</comment>
<evidence type="ECO:0000256" key="1">
    <source>
        <dbReference type="SAM" id="MobiDB-lite"/>
    </source>
</evidence>
<evidence type="ECO:0000256" key="2">
    <source>
        <dbReference type="SAM" id="Phobius"/>
    </source>
</evidence>
<feature type="transmembrane region" description="Helical" evidence="2">
    <location>
        <begin position="74"/>
        <end position="95"/>
    </location>
</feature>
<keyword evidence="2" id="KW-0472">Membrane</keyword>